<organism evidence="8 9">
    <name type="scientific">Heracleum sosnowskyi</name>
    <dbReference type="NCBI Taxonomy" id="360622"/>
    <lineage>
        <taxon>Eukaryota</taxon>
        <taxon>Viridiplantae</taxon>
        <taxon>Streptophyta</taxon>
        <taxon>Embryophyta</taxon>
        <taxon>Tracheophyta</taxon>
        <taxon>Spermatophyta</taxon>
        <taxon>Magnoliopsida</taxon>
        <taxon>eudicotyledons</taxon>
        <taxon>Gunneridae</taxon>
        <taxon>Pentapetalae</taxon>
        <taxon>asterids</taxon>
        <taxon>campanulids</taxon>
        <taxon>Apiales</taxon>
        <taxon>Apiaceae</taxon>
        <taxon>Apioideae</taxon>
        <taxon>apioid superclade</taxon>
        <taxon>Tordylieae</taxon>
        <taxon>Tordyliinae</taxon>
        <taxon>Heracleum</taxon>
    </lineage>
</organism>
<feature type="domain" description="Replication protein A 70 kDa DNA-binding subunit B/D first OB fold" evidence="6">
    <location>
        <begin position="14"/>
        <end position="108"/>
    </location>
</feature>
<evidence type="ECO:0000259" key="7">
    <source>
        <dbReference type="Pfam" id="PF08646"/>
    </source>
</evidence>
<reference evidence="8" key="2">
    <citation type="submission" date="2023-05" db="EMBL/GenBank/DDBJ databases">
        <authorList>
            <person name="Schelkunov M.I."/>
        </authorList>
    </citation>
    <scope>NUCLEOTIDE SEQUENCE</scope>
    <source>
        <strain evidence="8">Hsosn_3</strain>
        <tissue evidence="8">Leaf</tissue>
    </source>
</reference>
<reference evidence="8" key="1">
    <citation type="submission" date="2023-02" db="EMBL/GenBank/DDBJ databases">
        <title>Genome of toxic invasive species Heracleum sosnowskyi carries increased number of genes despite the absence of recent whole-genome duplications.</title>
        <authorList>
            <person name="Schelkunov M."/>
            <person name="Shtratnikova V."/>
            <person name="Makarenko M."/>
            <person name="Klepikova A."/>
            <person name="Omelchenko D."/>
            <person name="Novikova G."/>
            <person name="Obukhova E."/>
            <person name="Bogdanov V."/>
            <person name="Penin A."/>
            <person name="Logacheva M."/>
        </authorList>
    </citation>
    <scope>NUCLEOTIDE SEQUENCE</scope>
    <source>
        <strain evidence="8">Hsosn_3</strain>
        <tissue evidence="8">Leaf</tissue>
    </source>
</reference>
<evidence type="ECO:0000256" key="3">
    <source>
        <dbReference type="ARBA" id="ARBA00022771"/>
    </source>
</evidence>
<evidence type="ECO:0000256" key="1">
    <source>
        <dbReference type="ARBA" id="ARBA00005690"/>
    </source>
</evidence>
<keyword evidence="5" id="KW-0238">DNA-binding</keyword>
<dbReference type="GO" id="GO:0008270">
    <property type="term" value="F:zinc ion binding"/>
    <property type="evidence" value="ECO:0007669"/>
    <property type="project" value="UniProtKB-KW"/>
</dbReference>
<dbReference type="CDD" id="cd04476">
    <property type="entry name" value="RPA1_DBD_C"/>
    <property type="match status" value="1"/>
</dbReference>
<dbReference type="InterPro" id="IPR047192">
    <property type="entry name" value="Euk_RPA1_DBD_C"/>
</dbReference>
<name>A0AAD8IZF4_9APIA</name>
<dbReference type="SUPFAM" id="SSF50249">
    <property type="entry name" value="Nucleic acid-binding proteins"/>
    <property type="match status" value="3"/>
</dbReference>
<dbReference type="PANTHER" id="PTHR47165:SF4">
    <property type="entry name" value="OS03G0429900 PROTEIN"/>
    <property type="match status" value="1"/>
</dbReference>
<dbReference type="GO" id="GO:0003677">
    <property type="term" value="F:DNA binding"/>
    <property type="evidence" value="ECO:0007669"/>
    <property type="project" value="UniProtKB-KW"/>
</dbReference>
<evidence type="ECO:0000313" key="9">
    <source>
        <dbReference type="Proteomes" id="UP001237642"/>
    </source>
</evidence>
<dbReference type="Gene3D" id="2.40.50.140">
    <property type="entry name" value="Nucleic acid-binding proteins"/>
    <property type="match status" value="3"/>
</dbReference>
<proteinExistence type="inferred from homology"/>
<evidence type="ECO:0008006" key="10">
    <source>
        <dbReference type="Google" id="ProtNLM"/>
    </source>
</evidence>
<keyword evidence="4" id="KW-0862">Zinc</keyword>
<comment type="caution">
    <text evidence="8">The sequence shown here is derived from an EMBL/GenBank/DDBJ whole genome shotgun (WGS) entry which is preliminary data.</text>
</comment>
<feature type="domain" description="Replication factor A C-terminal" evidence="7">
    <location>
        <begin position="291"/>
        <end position="404"/>
    </location>
</feature>
<dbReference type="Pfam" id="PF08646">
    <property type="entry name" value="Rep_fac-A_C"/>
    <property type="match status" value="1"/>
</dbReference>
<gene>
    <name evidence="8" type="ORF">POM88_013891</name>
</gene>
<dbReference type="EMBL" id="JAUIZM010000003">
    <property type="protein sequence ID" value="KAK1394835.1"/>
    <property type="molecule type" value="Genomic_DNA"/>
</dbReference>
<evidence type="ECO:0000256" key="2">
    <source>
        <dbReference type="ARBA" id="ARBA00022723"/>
    </source>
</evidence>
<keyword evidence="2" id="KW-0479">Metal-binding</keyword>
<comment type="similarity">
    <text evidence="1">Belongs to the replication factor A protein 1 family.</text>
</comment>
<evidence type="ECO:0000259" key="6">
    <source>
        <dbReference type="Pfam" id="PF02721"/>
    </source>
</evidence>
<dbReference type="AlphaFoldDB" id="A0AAD8IZF4"/>
<evidence type="ECO:0000256" key="5">
    <source>
        <dbReference type="ARBA" id="ARBA00023125"/>
    </source>
</evidence>
<sequence length="454" mass="50567">MEASITPLAALSLNSDRHTILVRVTRMWEAVNKRTGAPLHTNVVLLDEKQTHMIAVIRNNQKQIYLPKLKEEEIYAISNFKLVPAPKQYKAVDADYSINFLYKTKIEKWVASAIIPLYKFELKPFPEVKNLVGNVAMLIDVLGMVKSYGKPETRNNGAQKIDVILTDHKNEIMLVTLWEDRVVQLQELLSPFKNEPVFVVTTGLLAKKFSTAASLSGTDATRCYANIDYAPLTDLKKALATTIDGKQGTLTAPTVEQFVTSTGETIQELPISSILKTVIPPEKQLVRCICRAQIVDVLGGNGWYYNCCPTCARAPQDMNGKYYCLACNEDIESLAQRFRIVVRVEDPTGTTTVTLFNKEAEQLVGVPLQKILVAQSQDQQLMEAIPPVVRNIIGKHCAFQLKITPYNIIQGCEEYTVSRVYEVPSLDTTTSMVPNTKFVADPIGGGIAKKQKLT</sequence>
<dbReference type="InterPro" id="IPR013955">
    <property type="entry name" value="Rep_factor-A_C"/>
</dbReference>
<keyword evidence="9" id="KW-1185">Reference proteome</keyword>
<dbReference type="PANTHER" id="PTHR47165">
    <property type="entry name" value="OS03G0429900 PROTEIN"/>
    <property type="match status" value="1"/>
</dbReference>
<dbReference type="Proteomes" id="UP001237642">
    <property type="component" value="Unassembled WGS sequence"/>
</dbReference>
<accession>A0AAD8IZF4</accession>
<evidence type="ECO:0000256" key="4">
    <source>
        <dbReference type="ARBA" id="ARBA00022833"/>
    </source>
</evidence>
<dbReference type="InterPro" id="IPR012340">
    <property type="entry name" value="NA-bd_OB-fold"/>
</dbReference>
<dbReference type="InterPro" id="IPR003871">
    <property type="entry name" value="RFA1B/D_OB_1st"/>
</dbReference>
<evidence type="ECO:0000313" key="8">
    <source>
        <dbReference type="EMBL" id="KAK1394835.1"/>
    </source>
</evidence>
<dbReference type="CDD" id="cd04480">
    <property type="entry name" value="RPA1_DBD_A_like"/>
    <property type="match status" value="1"/>
</dbReference>
<keyword evidence="3" id="KW-0863">Zinc-finger</keyword>
<protein>
    <recommendedName>
        <fullName evidence="10">Replication factor A C-terminal domain-containing protein</fullName>
    </recommendedName>
</protein>
<dbReference type="Pfam" id="PF02721">
    <property type="entry name" value="DUF223"/>
    <property type="match status" value="1"/>
</dbReference>
<dbReference type="CDD" id="cd04481">
    <property type="entry name" value="RPA1_DBD_B_like"/>
    <property type="match status" value="1"/>
</dbReference>